<dbReference type="InterPro" id="IPR010640">
    <property type="entry name" value="Low_temperature_requirement_A"/>
</dbReference>
<dbReference type="RefSeq" id="WP_393173111.1">
    <property type="nucleotide sequence ID" value="NZ_JBICRM010000031.1"/>
</dbReference>
<name>A0ABW7ANB5_9ACTN</name>
<feature type="transmembrane region" description="Helical" evidence="1">
    <location>
        <begin position="278"/>
        <end position="295"/>
    </location>
</feature>
<keyword evidence="1" id="KW-0812">Transmembrane</keyword>
<feature type="transmembrane region" description="Helical" evidence="1">
    <location>
        <begin position="138"/>
        <end position="158"/>
    </location>
</feature>
<dbReference type="PANTHER" id="PTHR36840:SF1">
    <property type="entry name" value="BLL5714 PROTEIN"/>
    <property type="match status" value="1"/>
</dbReference>
<dbReference type="Proteomes" id="UP001603978">
    <property type="component" value="Unassembled WGS sequence"/>
</dbReference>
<feature type="transmembrane region" description="Helical" evidence="1">
    <location>
        <begin position="360"/>
        <end position="381"/>
    </location>
</feature>
<feature type="transmembrane region" description="Helical" evidence="1">
    <location>
        <begin position="307"/>
        <end position="328"/>
    </location>
</feature>
<keyword evidence="1" id="KW-0472">Membrane</keyword>
<organism evidence="2 3">
    <name type="scientific">Nonomuraea marmarensis</name>
    <dbReference type="NCBI Taxonomy" id="3351344"/>
    <lineage>
        <taxon>Bacteria</taxon>
        <taxon>Bacillati</taxon>
        <taxon>Actinomycetota</taxon>
        <taxon>Actinomycetes</taxon>
        <taxon>Streptosporangiales</taxon>
        <taxon>Streptosporangiaceae</taxon>
        <taxon>Nonomuraea</taxon>
    </lineage>
</organism>
<comment type="caution">
    <text evidence="2">The sequence shown here is derived from an EMBL/GenBank/DDBJ whole genome shotgun (WGS) entry which is preliminary data.</text>
</comment>
<sequence>MSARPIDEPHRVSSQLELLFDLTFVVAVAAVTAQFAHSIADGHGLAGLVLFLQVFFAIWWAWMNFTWFASSYDTDDVAYRLLTMVQMAGVLVLAVGVPAAAGRADFGVVTLGYFIMRIGLVAQWVRAGLEDRASRRTALRYAAGISIMQVAWVLRHFLGETGTLPSSSQLPFFACLAVLELAVPRWAERASATNWHPHHIAERYGLFTIILLGEGVLAASRGVEGALEAGEISSPFVVIAVSGLVLLFAHWWLYFLIQAGEGLSDRRHRSYLWGYGHYGIFAALAALGAGLEVAVEQSGHEVVASPLVLGYAVAIPVALYLILLCAVHALVTEPVIHPAAVLGCVTAILLLPLASPRIGVAATVAAIAAICVLLVAVTITTKAGWARGRMRRHGPVSASSGES</sequence>
<accession>A0ABW7ANB5</accession>
<feature type="transmembrane region" description="Helical" evidence="1">
    <location>
        <begin position="335"/>
        <end position="354"/>
    </location>
</feature>
<feature type="transmembrane region" description="Helical" evidence="1">
    <location>
        <begin position="106"/>
        <end position="126"/>
    </location>
</feature>
<evidence type="ECO:0000256" key="1">
    <source>
        <dbReference type="SAM" id="Phobius"/>
    </source>
</evidence>
<dbReference type="PANTHER" id="PTHR36840">
    <property type="entry name" value="BLL5714 PROTEIN"/>
    <property type="match status" value="1"/>
</dbReference>
<protein>
    <submittedName>
        <fullName evidence="2">Low temperature requirement protein A</fullName>
    </submittedName>
</protein>
<dbReference type="Pfam" id="PF06772">
    <property type="entry name" value="LtrA"/>
    <property type="match status" value="1"/>
</dbReference>
<proteinExistence type="predicted"/>
<feature type="transmembrane region" description="Helical" evidence="1">
    <location>
        <begin position="77"/>
        <end position="100"/>
    </location>
</feature>
<keyword evidence="1" id="KW-1133">Transmembrane helix</keyword>
<feature type="transmembrane region" description="Helical" evidence="1">
    <location>
        <begin position="18"/>
        <end position="39"/>
    </location>
</feature>
<dbReference type="EMBL" id="JBICRM010000031">
    <property type="protein sequence ID" value="MFG1708882.1"/>
    <property type="molecule type" value="Genomic_DNA"/>
</dbReference>
<reference evidence="2 3" key="1">
    <citation type="submission" date="2024-10" db="EMBL/GenBank/DDBJ databases">
        <authorList>
            <person name="Topkara A.R."/>
            <person name="Saygin H."/>
        </authorList>
    </citation>
    <scope>NUCLEOTIDE SEQUENCE [LARGE SCALE GENOMIC DNA]</scope>
    <source>
        <strain evidence="2 3">M3C6</strain>
    </source>
</reference>
<feature type="transmembrane region" description="Helical" evidence="1">
    <location>
        <begin position="235"/>
        <end position="257"/>
    </location>
</feature>
<feature type="transmembrane region" description="Helical" evidence="1">
    <location>
        <begin position="45"/>
        <end position="65"/>
    </location>
</feature>
<keyword evidence="3" id="KW-1185">Reference proteome</keyword>
<evidence type="ECO:0000313" key="3">
    <source>
        <dbReference type="Proteomes" id="UP001603978"/>
    </source>
</evidence>
<evidence type="ECO:0000313" key="2">
    <source>
        <dbReference type="EMBL" id="MFG1708882.1"/>
    </source>
</evidence>
<gene>
    <name evidence="2" type="ORF">ACFLIM_37360</name>
</gene>